<dbReference type="Proteomes" id="UP000823485">
    <property type="component" value="Unassembled WGS sequence"/>
</dbReference>
<dbReference type="SUPFAM" id="SSF51735">
    <property type="entry name" value="NAD(P)-binding Rossmann-fold domains"/>
    <property type="match status" value="1"/>
</dbReference>
<comment type="similarity">
    <text evidence="2">Belongs to the monovalent cation:proton antiporter 2 (CPA2) transporter (TC 2.A.37) family.</text>
</comment>
<keyword evidence="7" id="KW-0406">Ion transport</keyword>
<keyword evidence="3" id="KW-0813">Transport</keyword>
<evidence type="ECO:0000256" key="9">
    <source>
        <dbReference type="SAM" id="Phobius"/>
    </source>
</evidence>
<evidence type="ECO:0000256" key="1">
    <source>
        <dbReference type="ARBA" id="ARBA00004141"/>
    </source>
</evidence>
<dbReference type="Gene3D" id="3.30.70.1450">
    <property type="entry name" value="Regulator of K+ conductance, C-terminal domain"/>
    <property type="match status" value="1"/>
</dbReference>
<feature type="transmembrane region" description="Helical" evidence="9">
    <location>
        <begin position="163"/>
        <end position="185"/>
    </location>
</feature>
<gene>
    <name evidence="11" type="ORF">JOC94_004375</name>
</gene>
<feature type="transmembrane region" description="Helical" evidence="9">
    <location>
        <begin position="225"/>
        <end position="244"/>
    </location>
</feature>
<feature type="transmembrane region" description="Helical" evidence="9">
    <location>
        <begin position="371"/>
        <end position="388"/>
    </location>
</feature>
<feature type="transmembrane region" description="Helical" evidence="9">
    <location>
        <begin position="29"/>
        <end position="50"/>
    </location>
</feature>
<name>A0ABS2RCG4_9BACI</name>
<feature type="transmembrane region" description="Helical" evidence="9">
    <location>
        <begin position="250"/>
        <end position="267"/>
    </location>
</feature>
<dbReference type="Pfam" id="PF00999">
    <property type="entry name" value="Na_H_Exchanger"/>
    <property type="match status" value="1"/>
</dbReference>
<dbReference type="RefSeq" id="WP_205180291.1">
    <property type="nucleotide sequence ID" value="NZ_JAFBFH010000044.1"/>
</dbReference>
<dbReference type="Gene3D" id="3.40.50.720">
    <property type="entry name" value="NAD(P)-binding Rossmann-like Domain"/>
    <property type="match status" value="1"/>
</dbReference>
<dbReference type="InterPro" id="IPR036291">
    <property type="entry name" value="NAD(P)-bd_dom_sf"/>
</dbReference>
<comment type="subcellular location">
    <subcellularLocation>
        <location evidence="1">Membrane</location>
        <topology evidence="1">Multi-pass membrane protein</topology>
    </subcellularLocation>
</comment>
<evidence type="ECO:0000313" key="12">
    <source>
        <dbReference type="Proteomes" id="UP000823485"/>
    </source>
</evidence>
<feature type="domain" description="RCK C-terminal" evidence="10">
    <location>
        <begin position="555"/>
        <end position="636"/>
    </location>
</feature>
<evidence type="ECO:0000256" key="2">
    <source>
        <dbReference type="ARBA" id="ARBA00005551"/>
    </source>
</evidence>
<evidence type="ECO:0000259" key="10">
    <source>
        <dbReference type="PROSITE" id="PS51202"/>
    </source>
</evidence>
<evidence type="ECO:0000313" key="11">
    <source>
        <dbReference type="EMBL" id="MBM7717348.1"/>
    </source>
</evidence>
<keyword evidence="5 9" id="KW-0812">Transmembrane</keyword>
<dbReference type="InterPro" id="IPR006153">
    <property type="entry name" value="Cation/H_exchanger_TM"/>
</dbReference>
<feature type="transmembrane region" description="Helical" evidence="9">
    <location>
        <begin position="131"/>
        <end position="151"/>
    </location>
</feature>
<comment type="caution">
    <text evidence="11">The sequence shown here is derived from an EMBL/GenBank/DDBJ whole genome shotgun (WGS) entry which is preliminary data.</text>
</comment>
<keyword evidence="8 9" id="KW-0472">Membrane</keyword>
<feature type="transmembrane region" description="Helical" evidence="9">
    <location>
        <begin position="308"/>
        <end position="329"/>
    </location>
</feature>
<keyword evidence="4" id="KW-0050">Antiport</keyword>
<dbReference type="SUPFAM" id="SSF116726">
    <property type="entry name" value="TrkA C-terminal domain-like"/>
    <property type="match status" value="1"/>
</dbReference>
<dbReference type="EMBL" id="JAFBFH010000044">
    <property type="protein sequence ID" value="MBM7717348.1"/>
    <property type="molecule type" value="Genomic_DNA"/>
</dbReference>
<organism evidence="11 12">
    <name type="scientific">Siminovitchia thermophila</name>
    <dbReference type="NCBI Taxonomy" id="1245522"/>
    <lineage>
        <taxon>Bacteria</taxon>
        <taxon>Bacillati</taxon>
        <taxon>Bacillota</taxon>
        <taxon>Bacilli</taxon>
        <taxon>Bacillales</taxon>
        <taxon>Bacillaceae</taxon>
        <taxon>Siminovitchia</taxon>
    </lineage>
</organism>
<feature type="transmembrane region" description="Helical" evidence="9">
    <location>
        <begin position="338"/>
        <end position="359"/>
    </location>
</feature>
<feature type="transmembrane region" description="Helical" evidence="9">
    <location>
        <begin position="279"/>
        <end position="302"/>
    </location>
</feature>
<evidence type="ECO:0000256" key="8">
    <source>
        <dbReference type="ARBA" id="ARBA00023136"/>
    </source>
</evidence>
<reference evidence="11 12" key="1">
    <citation type="submission" date="2021-01" db="EMBL/GenBank/DDBJ databases">
        <title>Genomic Encyclopedia of Type Strains, Phase IV (KMG-IV): sequencing the most valuable type-strain genomes for metagenomic binning, comparative biology and taxonomic classification.</title>
        <authorList>
            <person name="Goeker M."/>
        </authorList>
    </citation>
    <scope>NUCLEOTIDE SEQUENCE [LARGE SCALE GENOMIC DNA]</scope>
    <source>
        <strain evidence="11 12">DSM 105453</strain>
    </source>
</reference>
<evidence type="ECO:0000256" key="5">
    <source>
        <dbReference type="ARBA" id="ARBA00022692"/>
    </source>
</evidence>
<evidence type="ECO:0000256" key="7">
    <source>
        <dbReference type="ARBA" id="ARBA00023065"/>
    </source>
</evidence>
<evidence type="ECO:0000256" key="6">
    <source>
        <dbReference type="ARBA" id="ARBA00022989"/>
    </source>
</evidence>
<dbReference type="Pfam" id="PF02254">
    <property type="entry name" value="TrkA_N"/>
    <property type="match status" value="1"/>
</dbReference>
<accession>A0ABS2RCG4</accession>
<dbReference type="InterPro" id="IPR036721">
    <property type="entry name" value="RCK_C_sf"/>
</dbReference>
<dbReference type="Pfam" id="PF02080">
    <property type="entry name" value="TrkA_C"/>
    <property type="match status" value="1"/>
</dbReference>
<evidence type="ECO:0000256" key="3">
    <source>
        <dbReference type="ARBA" id="ARBA00022448"/>
    </source>
</evidence>
<dbReference type="InterPro" id="IPR038770">
    <property type="entry name" value="Na+/solute_symporter_sf"/>
</dbReference>
<protein>
    <submittedName>
        <fullName evidence="11">CPA2 family monovalent cation:H+ antiporter-2</fullName>
    </submittedName>
</protein>
<feature type="transmembrane region" description="Helical" evidence="9">
    <location>
        <begin position="191"/>
        <end position="213"/>
    </location>
</feature>
<dbReference type="PROSITE" id="PS51202">
    <property type="entry name" value="RCK_C"/>
    <property type="match status" value="1"/>
</dbReference>
<dbReference type="InterPro" id="IPR003148">
    <property type="entry name" value="RCK_N"/>
</dbReference>
<sequence length="638" mass="70952">MENESSLLSLVIVLLVAFFTPLLLHRLRLFFIPVVIAEIVMGLIIGKSGFNLIQHDMWLDTLSVLGFIFLMFLSGLEIDFSAFKGNQHKELANGKKEPNRLAVSFTVFIGIFLISLLLAFIMKMAGLMENVFLMTLIISTISLGVVVPTLKEANLMKTSIGQIILLIAVIADLVTMILLSVFVSLSSEGGGQMWLLLILFATGVFFYFIGARFKNKYVIPRLSRGTVQIGTRAVFTLIIVLVALSESVGAENILGAFIAGTLVSLLNPNKTMVRQLDSFGYGFFIPIFFVMVGVDLDLWTLLNNKDMLLLIPLLLLALFISKFIPVLFLKRWFDTKTVVASSFLLTSTLSLVIAAAKIAERMNVISHEMSGTLILVAVISCIVTPILFKKWLPKENGEERKTRVVFIGANQLTLAVSKELNRSLYDLSLIHKKVEKADSQTTNSVFDIHEVEGYDEDILQQEGVFEADILFISTGDEELNAVIAMAAKERGVERVIARIETLTSASGWMPKSAVERVIARIETPDLGKPLAEQDIEIFSTILSTTALVKALIESANIAKIMTNQDTALHEIQMLNPHYHKMTLREFPFTGDVIIVRIFRGVDSIVPHGDTELLMNDRLVVTGSPQYVEELTRELQFKE</sequence>
<dbReference type="InterPro" id="IPR006037">
    <property type="entry name" value="RCK_C"/>
</dbReference>
<dbReference type="Gene3D" id="1.20.1530.20">
    <property type="match status" value="1"/>
</dbReference>
<dbReference type="PANTHER" id="PTHR43562:SF1">
    <property type="entry name" value="NA(+)_H(+) ANTIPORTER YJBQ-RELATED"/>
    <property type="match status" value="1"/>
</dbReference>
<feature type="transmembrane region" description="Helical" evidence="9">
    <location>
        <begin position="6"/>
        <end position="24"/>
    </location>
</feature>
<evidence type="ECO:0000256" key="4">
    <source>
        <dbReference type="ARBA" id="ARBA00022449"/>
    </source>
</evidence>
<proteinExistence type="inferred from homology"/>
<dbReference type="PANTHER" id="PTHR43562">
    <property type="entry name" value="NAPA-TYPE SODIUM/HYDROGEN ANTIPORTER"/>
    <property type="match status" value="1"/>
</dbReference>
<feature type="transmembrane region" description="Helical" evidence="9">
    <location>
        <begin position="101"/>
        <end position="125"/>
    </location>
</feature>
<keyword evidence="12" id="KW-1185">Reference proteome</keyword>
<keyword evidence="6 9" id="KW-1133">Transmembrane helix</keyword>
<feature type="transmembrane region" description="Helical" evidence="9">
    <location>
        <begin position="62"/>
        <end position="80"/>
    </location>
</feature>